<comment type="caution">
    <text evidence="1">The sequence shown here is derived from an EMBL/GenBank/DDBJ whole genome shotgun (WGS) entry which is preliminary data.</text>
</comment>
<dbReference type="AlphaFoldDB" id="A0A8J5S5A8"/>
<evidence type="ECO:0000313" key="2">
    <source>
        <dbReference type="Proteomes" id="UP000729402"/>
    </source>
</evidence>
<reference evidence="1" key="1">
    <citation type="journal article" date="2021" name="bioRxiv">
        <title>Whole Genome Assembly and Annotation of Northern Wild Rice, Zizania palustris L., Supports a Whole Genome Duplication in the Zizania Genus.</title>
        <authorList>
            <person name="Haas M."/>
            <person name="Kono T."/>
            <person name="Macchietto M."/>
            <person name="Millas R."/>
            <person name="McGilp L."/>
            <person name="Shao M."/>
            <person name="Duquette J."/>
            <person name="Hirsch C.N."/>
            <person name="Kimball J."/>
        </authorList>
    </citation>
    <scope>NUCLEOTIDE SEQUENCE</scope>
    <source>
        <tissue evidence="1">Fresh leaf tissue</tissue>
    </source>
</reference>
<evidence type="ECO:0000313" key="1">
    <source>
        <dbReference type="EMBL" id="KAG8064468.1"/>
    </source>
</evidence>
<name>A0A8J5S5A8_ZIZPA</name>
<sequence length="92" mass="9836">MPCLPAPMAEAPTSKLRLPHPHPGLLCLAAPKAPTAKCSGDLSGLRGPMGPGLGQDFYLQPAGNMFRFNCSLQGCNHKRNNFGCWKTDDTGR</sequence>
<accession>A0A8J5S5A8</accession>
<protein>
    <submittedName>
        <fullName evidence="1">Uncharacterized protein</fullName>
    </submittedName>
</protein>
<keyword evidence="2" id="KW-1185">Reference proteome</keyword>
<dbReference type="EMBL" id="JAAALK010000285">
    <property type="protein sequence ID" value="KAG8064468.1"/>
    <property type="molecule type" value="Genomic_DNA"/>
</dbReference>
<gene>
    <name evidence="1" type="ORF">GUJ93_ZPchr0004g40041</name>
</gene>
<dbReference type="Proteomes" id="UP000729402">
    <property type="component" value="Unassembled WGS sequence"/>
</dbReference>
<organism evidence="1 2">
    <name type="scientific">Zizania palustris</name>
    <name type="common">Northern wild rice</name>
    <dbReference type="NCBI Taxonomy" id="103762"/>
    <lineage>
        <taxon>Eukaryota</taxon>
        <taxon>Viridiplantae</taxon>
        <taxon>Streptophyta</taxon>
        <taxon>Embryophyta</taxon>
        <taxon>Tracheophyta</taxon>
        <taxon>Spermatophyta</taxon>
        <taxon>Magnoliopsida</taxon>
        <taxon>Liliopsida</taxon>
        <taxon>Poales</taxon>
        <taxon>Poaceae</taxon>
        <taxon>BOP clade</taxon>
        <taxon>Oryzoideae</taxon>
        <taxon>Oryzeae</taxon>
        <taxon>Zizaniinae</taxon>
        <taxon>Zizania</taxon>
    </lineage>
</organism>
<proteinExistence type="predicted"/>
<reference evidence="1" key="2">
    <citation type="submission" date="2021-02" db="EMBL/GenBank/DDBJ databases">
        <authorList>
            <person name="Kimball J.A."/>
            <person name="Haas M.W."/>
            <person name="Macchietto M."/>
            <person name="Kono T."/>
            <person name="Duquette J."/>
            <person name="Shao M."/>
        </authorList>
    </citation>
    <scope>NUCLEOTIDE SEQUENCE</scope>
    <source>
        <tissue evidence="1">Fresh leaf tissue</tissue>
    </source>
</reference>